<dbReference type="EMBL" id="BNAR01000004">
    <property type="protein sequence ID" value="GHH38803.1"/>
    <property type="molecule type" value="Genomic_DNA"/>
</dbReference>
<dbReference type="GO" id="GO:0016787">
    <property type="term" value="F:hydrolase activity"/>
    <property type="evidence" value="ECO:0007669"/>
    <property type="project" value="UniProtKB-KW"/>
</dbReference>
<protein>
    <submittedName>
        <fullName evidence="2">Hydrolase</fullName>
    </submittedName>
</protein>
<sequence>MTRTAKAGLDALLTPEESVLVLIDHQPYQFTNLHSHDSTSVVNNVVGLAKLAKAFNVPTVLTTVIEERGGHIIKALQDVFPGQKPINRTYINTWEDRCVVDLVEQTGRKKLVIAGLWTEICVAMPAIQARGEGYDVFVVTDASGGVSAEAHDMAVRRMEQVGIVPITWMAVAGEWQRDWARESALADLTRLLLEHGGASGIALAWELQLLATPVTDGVGVQG</sequence>
<dbReference type="Pfam" id="PF00857">
    <property type="entry name" value="Isochorismatase"/>
    <property type="match status" value="1"/>
</dbReference>
<keyword evidence="3" id="KW-1185">Reference proteome</keyword>
<keyword evidence="2" id="KW-0378">Hydrolase</keyword>
<dbReference type="Proteomes" id="UP000605568">
    <property type="component" value="Unassembled WGS sequence"/>
</dbReference>
<organism evidence="2 3">
    <name type="scientific">Lentzea cavernae</name>
    <dbReference type="NCBI Taxonomy" id="2020703"/>
    <lineage>
        <taxon>Bacteria</taxon>
        <taxon>Bacillati</taxon>
        <taxon>Actinomycetota</taxon>
        <taxon>Actinomycetes</taxon>
        <taxon>Pseudonocardiales</taxon>
        <taxon>Pseudonocardiaceae</taxon>
        <taxon>Lentzea</taxon>
    </lineage>
</organism>
<reference evidence="3" key="1">
    <citation type="journal article" date="2019" name="Int. J. Syst. Evol. Microbiol.">
        <title>The Global Catalogue of Microorganisms (GCM) 10K type strain sequencing project: providing services to taxonomists for standard genome sequencing and annotation.</title>
        <authorList>
            <consortium name="The Broad Institute Genomics Platform"/>
            <consortium name="The Broad Institute Genome Sequencing Center for Infectious Disease"/>
            <person name="Wu L."/>
            <person name="Ma J."/>
        </authorList>
    </citation>
    <scope>NUCLEOTIDE SEQUENCE [LARGE SCALE GENOMIC DNA]</scope>
    <source>
        <strain evidence="3">CGMCC 4.7367</strain>
    </source>
</reference>
<dbReference type="PANTHER" id="PTHR43559">
    <property type="entry name" value="HYDROLASE YCAC-RELATED"/>
    <property type="match status" value="1"/>
</dbReference>
<accession>A0ABQ3MEI6</accession>
<evidence type="ECO:0000259" key="1">
    <source>
        <dbReference type="Pfam" id="PF00857"/>
    </source>
</evidence>
<dbReference type="Gene3D" id="3.40.50.850">
    <property type="entry name" value="Isochorismatase-like"/>
    <property type="match status" value="1"/>
</dbReference>
<dbReference type="PANTHER" id="PTHR43559:SF3">
    <property type="entry name" value="HYDROLASE YCAC-RELATED"/>
    <property type="match status" value="1"/>
</dbReference>
<dbReference type="CDD" id="cd01012">
    <property type="entry name" value="YcaC_related"/>
    <property type="match status" value="1"/>
</dbReference>
<dbReference type="InterPro" id="IPR036380">
    <property type="entry name" value="Isochorismatase-like_sf"/>
</dbReference>
<dbReference type="RefSeq" id="WP_191298469.1">
    <property type="nucleotide sequence ID" value="NZ_BNAR01000004.1"/>
</dbReference>
<dbReference type="SUPFAM" id="SSF52499">
    <property type="entry name" value="Isochorismatase-like hydrolases"/>
    <property type="match status" value="1"/>
</dbReference>
<comment type="caution">
    <text evidence="2">The sequence shown here is derived from an EMBL/GenBank/DDBJ whole genome shotgun (WGS) entry which is preliminary data.</text>
</comment>
<feature type="domain" description="Isochorismatase-like" evidence="1">
    <location>
        <begin position="18"/>
        <end position="168"/>
    </location>
</feature>
<evidence type="ECO:0000313" key="3">
    <source>
        <dbReference type="Proteomes" id="UP000605568"/>
    </source>
</evidence>
<evidence type="ECO:0000313" key="2">
    <source>
        <dbReference type="EMBL" id="GHH38803.1"/>
    </source>
</evidence>
<proteinExistence type="predicted"/>
<dbReference type="InterPro" id="IPR053152">
    <property type="entry name" value="Hydrolase_YcaC-like"/>
</dbReference>
<gene>
    <name evidence="2" type="ORF">GCM10017774_29320</name>
</gene>
<dbReference type="InterPro" id="IPR000868">
    <property type="entry name" value="Isochorismatase-like_dom"/>
</dbReference>
<name>A0ABQ3MEI6_9PSEU</name>